<evidence type="ECO:0000313" key="10">
    <source>
        <dbReference type="Proteomes" id="UP000232163"/>
    </source>
</evidence>
<dbReference type="Gene3D" id="1.20.120.10">
    <property type="entry name" value="Cytochrome c/b562"/>
    <property type="match status" value="1"/>
</dbReference>
<dbReference type="RefSeq" id="WP_099999705.1">
    <property type="nucleotide sequence ID" value="NZ_CP017940.1"/>
</dbReference>
<evidence type="ECO:0000313" key="9">
    <source>
        <dbReference type="EMBL" id="PIO41945.1"/>
    </source>
</evidence>
<dbReference type="EMBL" id="MZMT01000053">
    <property type="protein sequence ID" value="PIO41945.1"/>
    <property type="molecule type" value="Genomic_DNA"/>
</dbReference>
<evidence type="ECO:0000256" key="3">
    <source>
        <dbReference type="ARBA" id="ARBA00022723"/>
    </source>
</evidence>
<dbReference type="InterPro" id="IPR012127">
    <property type="entry name" value="Cyt_c_prime"/>
</dbReference>
<evidence type="ECO:0000256" key="7">
    <source>
        <dbReference type="PIRSR" id="PIRSR000027-2"/>
    </source>
</evidence>
<dbReference type="GO" id="GO:0020037">
    <property type="term" value="F:heme binding"/>
    <property type="evidence" value="ECO:0007669"/>
    <property type="project" value="InterPro"/>
</dbReference>
<dbReference type="SUPFAM" id="SSF47175">
    <property type="entry name" value="Cytochromes"/>
    <property type="match status" value="1"/>
</dbReference>
<accession>A0A2N9VR27</accession>
<dbReference type="GO" id="GO:0042597">
    <property type="term" value="C:periplasmic space"/>
    <property type="evidence" value="ECO:0007669"/>
    <property type="project" value="InterPro"/>
</dbReference>
<keyword evidence="4" id="KW-0249">Electron transport</keyword>
<evidence type="ECO:0000256" key="2">
    <source>
        <dbReference type="ARBA" id="ARBA00022617"/>
    </source>
</evidence>
<keyword evidence="8" id="KW-0732">Signal</keyword>
<feature type="binding site" description="covalent" evidence="7">
    <location>
        <position position="138"/>
    </location>
    <ligand>
        <name>heme c</name>
        <dbReference type="ChEBI" id="CHEBI:61717"/>
    </ligand>
</feature>
<evidence type="ECO:0000256" key="5">
    <source>
        <dbReference type="ARBA" id="ARBA00023004"/>
    </source>
</evidence>
<dbReference type="PROSITE" id="PS51009">
    <property type="entry name" value="CYTCII"/>
    <property type="match status" value="1"/>
</dbReference>
<feature type="binding site" description="covalent" evidence="7">
    <location>
        <position position="141"/>
    </location>
    <ligand>
        <name>heme c</name>
        <dbReference type="ChEBI" id="CHEBI:61717"/>
    </ligand>
</feature>
<keyword evidence="1" id="KW-0813">Transport</keyword>
<dbReference type="Proteomes" id="UP000232163">
    <property type="component" value="Unassembled WGS sequence"/>
</dbReference>
<feature type="binding site" description="axial binding residue" evidence="6">
    <location>
        <position position="142"/>
    </location>
    <ligand>
        <name>heme c</name>
        <dbReference type="ChEBI" id="CHEBI:61717"/>
    </ligand>
    <ligandPart>
        <name>Fe</name>
        <dbReference type="ChEBI" id="CHEBI:18248"/>
    </ligandPart>
</feature>
<dbReference type="AlphaFoldDB" id="A0A2N9VR27"/>
<dbReference type="InterPro" id="IPR010980">
    <property type="entry name" value="Cyt_c/b562"/>
</dbReference>
<comment type="PTM">
    <text evidence="7">Binds 1 heme group per subunit.</text>
</comment>
<dbReference type="OrthoDB" id="9811729at2"/>
<keyword evidence="10" id="KW-1185">Reference proteome</keyword>
<dbReference type="GO" id="GO:0022900">
    <property type="term" value="P:electron transport chain"/>
    <property type="evidence" value="ECO:0007669"/>
    <property type="project" value="InterPro"/>
</dbReference>
<evidence type="ECO:0000256" key="4">
    <source>
        <dbReference type="ARBA" id="ARBA00022982"/>
    </source>
</evidence>
<dbReference type="GO" id="GO:0005506">
    <property type="term" value="F:iron ion binding"/>
    <property type="evidence" value="ECO:0007669"/>
    <property type="project" value="InterPro"/>
</dbReference>
<protein>
    <submittedName>
        <fullName evidence="9">Cytochrome C556</fullName>
    </submittedName>
</protein>
<reference evidence="10" key="1">
    <citation type="journal article" date="2017" name="Int J Environ Stud">
        <title>Does the Miocene-Pliocene relict legume Oxytropis triphylla form nitrogen-fixing nodules with a combination of bacterial strains?</title>
        <authorList>
            <person name="Safronova V."/>
            <person name="Belimov A."/>
            <person name="Sazanova A."/>
            <person name="Kuznetsova I."/>
            <person name="Popova J."/>
            <person name="Andronov E."/>
            <person name="Verkhozina A."/>
            <person name="Tikhonovich I."/>
        </authorList>
    </citation>
    <scope>NUCLEOTIDE SEQUENCE [LARGE SCALE GENOMIC DNA]</scope>
    <source>
        <strain evidence="10">Tri-38</strain>
    </source>
</reference>
<dbReference type="KEGG" id="pht:BLM14_12610"/>
<dbReference type="PIRSF" id="PIRSF000027">
    <property type="entry name" value="Cytc_c_prime"/>
    <property type="match status" value="1"/>
</dbReference>
<dbReference type="InterPro" id="IPR002321">
    <property type="entry name" value="Cyt_c_II"/>
</dbReference>
<dbReference type="GO" id="GO:0009055">
    <property type="term" value="F:electron transfer activity"/>
    <property type="evidence" value="ECO:0007669"/>
    <property type="project" value="InterPro"/>
</dbReference>
<gene>
    <name evidence="9" type="ORF">B5P45_23060</name>
</gene>
<organism evidence="9 10">
    <name type="scientific">Phyllobacterium zundukense</name>
    <dbReference type="NCBI Taxonomy" id="1867719"/>
    <lineage>
        <taxon>Bacteria</taxon>
        <taxon>Pseudomonadati</taxon>
        <taxon>Pseudomonadota</taxon>
        <taxon>Alphaproteobacteria</taxon>
        <taxon>Hyphomicrobiales</taxon>
        <taxon>Phyllobacteriaceae</taxon>
        <taxon>Phyllobacterium</taxon>
    </lineage>
</organism>
<name>A0A2N9VR27_9HYPH</name>
<evidence type="ECO:0000256" key="1">
    <source>
        <dbReference type="ARBA" id="ARBA00022448"/>
    </source>
</evidence>
<comment type="caution">
    <text evidence="9">The sequence shown here is derived from an EMBL/GenBank/DDBJ whole genome shotgun (WGS) entry which is preliminary data.</text>
</comment>
<keyword evidence="2 7" id="KW-0349">Heme</keyword>
<proteinExistence type="predicted"/>
<keyword evidence="3 6" id="KW-0479">Metal-binding</keyword>
<feature type="chain" id="PRO_5014692812" evidence="8">
    <location>
        <begin position="25"/>
        <end position="150"/>
    </location>
</feature>
<sequence>MNRLVSFAAAPLLAIAVFSAPANADPIKDRQAIMKDQGKTIGSITPIIKGEKPFDAAAVIAALKHLNEDAKKIDPATLFPAGSDKGAETTASPKIWEDNAGFTAALAKYKKDAAEVAAAEPKDLDSFKVAFNQVTENCAACHKAFRIKKE</sequence>
<evidence type="ECO:0000256" key="8">
    <source>
        <dbReference type="SAM" id="SignalP"/>
    </source>
</evidence>
<keyword evidence="5 6" id="KW-0408">Iron</keyword>
<evidence type="ECO:0000256" key="6">
    <source>
        <dbReference type="PIRSR" id="PIRSR000027-1"/>
    </source>
</evidence>
<feature type="signal peptide" evidence="8">
    <location>
        <begin position="1"/>
        <end position="24"/>
    </location>
</feature>
<dbReference type="Pfam" id="PF01322">
    <property type="entry name" value="Cytochrom_C_2"/>
    <property type="match status" value="1"/>
</dbReference>